<dbReference type="PANTHER" id="PTHR19282">
    <property type="entry name" value="TETRASPANIN"/>
    <property type="match status" value="1"/>
</dbReference>
<evidence type="ECO:0000256" key="1">
    <source>
        <dbReference type="ARBA" id="ARBA00004141"/>
    </source>
</evidence>
<dbReference type="Gene3D" id="1.10.1450.10">
    <property type="entry name" value="Tetraspanin"/>
    <property type="match status" value="1"/>
</dbReference>
<protein>
    <submittedName>
        <fullName evidence="6">Putative CD9 antigen</fullName>
    </submittedName>
</protein>
<evidence type="ECO:0000256" key="4">
    <source>
        <dbReference type="ARBA" id="ARBA00023136"/>
    </source>
</evidence>
<dbReference type="InterPro" id="IPR008952">
    <property type="entry name" value="Tetraspanin_EC2_sf"/>
</dbReference>
<evidence type="ECO:0000313" key="7">
    <source>
        <dbReference type="Proteomes" id="UP000230750"/>
    </source>
</evidence>
<evidence type="ECO:0000313" key="6">
    <source>
        <dbReference type="EMBL" id="PIK34328.1"/>
    </source>
</evidence>
<keyword evidence="2 5" id="KW-0812">Transmembrane</keyword>
<evidence type="ECO:0000256" key="5">
    <source>
        <dbReference type="SAM" id="Phobius"/>
    </source>
</evidence>
<comment type="subcellular location">
    <subcellularLocation>
        <location evidence="1">Membrane</location>
        <topology evidence="1">Multi-pass membrane protein</topology>
    </subcellularLocation>
</comment>
<dbReference type="EMBL" id="MRZV01002213">
    <property type="protein sequence ID" value="PIK34328.1"/>
    <property type="molecule type" value="Genomic_DNA"/>
</dbReference>
<keyword evidence="4 5" id="KW-0472">Membrane</keyword>
<keyword evidence="3 5" id="KW-1133">Transmembrane helix</keyword>
<dbReference type="STRING" id="307972.A0A2G8JF20"/>
<reference evidence="6 7" key="1">
    <citation type="journal article" date="2017" name="PLoS Biol.">
        <title>The sea cucumber genome provides insights into morphological evolution and visceral regeneration.</title>
        <authorList>
            <person name="Zhang X."/>
            <person name="Sun L."/>
            <person name="Yuan J."/>
            <person name="Sun Y."/>
            <person name="Gao Y."/>
            <person name="Zhang L."/>
            <person name="Li S."/>
            <person name="Dai H."/>
            <person name="Hamel J.F."/>
            <person name="Liu C."/>
            <person name="Yu Y."/>
            <person name="Liu S."/>
            <person name="Lin W."/>
            <person name="Guo K."/>
            <person name="Jin S."/>
            <person name="Xu P."/>
            <person name="Storey K.B."/>
            <person name="Huan P."/>
            <person name="Zhang T."/>
            <person name="Zhou Y."/>
            <person name="Zhang J."/>
            <person name="Lin C."/>
            <person name="Li X."/>
            <person name="Xing L."/>
            <person name="Huo D."/>
            <person name="Sun M."/>
            <person name="Wang L."/>
            <person name="Mercier A."/>
            <person name="Li F."/>
            <person name="Yang H."/>
            <person name="Xiang J."/>
        </authorList>
    </citation>
    <scope>NUCLEOTIDE SEQUENCE [LARGE SCALE GENOMIC DNA]</scope>
    <source>
        <strain evidence="6">Shaxun</strain>
        <tissue evidence="6">Muscle</tissue>
    </source>
</reference>
<comment type="caution">
    <text evidence="6">The sequence shown here is derived from an EMBL/GenBank/DDBJ whole genome shotgun (WGS) entry which is preliminary data.</text>
</comment>
<proteinExistence type="predicted"/>
<dbReference type="Pfam" id="PF00335">
    <property type="entry name" value="Tetraspanin"/>
    <property type="match status" value="1"/>
</dbReference>
<accession>A0A2G8JF20</accession>
<evidence type="ECO:0000256" key="3">
    <source>
        <dbReference type="ARBA" id="ARBA00022989"/>
    </source>
</evidence>
<feature type="transmembrane region" description="Helical" evidence="5">
    <location>
        <begin position="102"/>
        <end position="127"/>
    </location>
</feature>
<dbReference type="Proteomes" id="UP000230750">
    <property type="component" value="Unassembled WGS sequence"/>
</dbReference>
<gene>
    <name evidence="6" type="ORF">BSL78_28852</name>
</gene>
<dbReference type="CDD" id="cd03127">
    <property type="entry name" value="tetraspanin_LEL"/>
    <property type="match status" value="1"/>
</dbReference>
<organism evidence="6 7">
    <name type="scientific">Stichopus japonicus</name>
    <name type="common">Sea cucumber</name>
    <dbReference type="NCBI Taxonomy" id="307972"/>
    <lineage>
        <taxon>Eukaryota</taxon>
        <taxon>Metazoa</taxon>
        <taxon>Echinodermata</taxon>
        <taxon>Eleutherozoa</taxon>
        <taxon>Echinozoa</taxon>
        <taxon>Holothuroidea</taxon>
        <taxon>Aspidochirotacea</taxon>
        <taxon>Aspidochirotida</taxon>
        <taxon>Stichopodidae</taxon>
        <taxon>Apostichopus</taxon>
    </lineage>
</organism>
<dbReference type="SUPFAM" id="SSF48652">
    <property type="entry name" value="Tetraspanin"/>
    <property type="match status" value="1"/>
</dbReference>
<dbReference type="PANTHER" id="PTHR19282:SF551">
    <property type="entry name" value="RE08073P-RELATED"/>
    <property type="match status" value="1"/>
</dbReference>
<dbReference type="OrthoDB" id="5982705at2759"/>
<keyword evidence="7" id="KW-1185">Reference proteome</keyword>
<sequence>YFISLIVVIGAEIACGTWFYINQDVALKSVSEIIDETYTQDFKKIIDLLQTKLQCCGVHGPDDWTENGIPIPESCGNQTCSDCLEDTPEIQQVGCGDRIRQYLTTVASIVGGIILLQVLVIVFSIILCRAIREAEEYDDDDKSFS</sequence>
<dbReference type="GO" id="GO:0005886">
    <property type="term" value="C:plasma membrane"/>
    <property type="evidence" value="ECO:0007669"/>
    <property type="project" value="TreeGrafter"/>
</dbReference>
<name>A0A2G8JF20_STIJA</name>
<evidence type="ECO:0000256" key="2">
    <source>
        <dbReference type="ARBA" id="ARBA00022692"/>
    </source>
</evidence>
<dbReference type="AlphaFoldDB" id="A0A2G8JF20"/>
<feature type="non-terminal residue" evidence="6">
    <location>
        <position position="1"/>
    </location>
</feature>
<dbReference type="InterPro" id="IPR018499">
    <property type="entry name" value="Tetraspanin/Peripherin"/>
</dbReference>